<organism evidence="1 2">
    <name type="scientific">Trifolium medium</name>
    <dbReference type="NCBI Taxonomy" id="97028"/>
    <lineage>
        <taxon>Eukaryota</taxon>
        <taxon>Viridiplantae</taxon>
        <taxon>Streptophyta</taxon>
        <taxon>Embryophyta</taxon>
        <taxon>Tracheophyta</taxon>
        <taxon>Spermatophyta</taxon>
        <taxon>Magnoliopsida</taxon>
        <taxon>eudicotyledons</taxon>
        <taxon>Gunneridae</taxon>
        <taxon>Pentapetalae</taxon>
        <taxon>rosids</taxon>
        <taxon>fabids</taxon>
        <taxon>Fabales</taxon>
        <taxon>Fabaceae</taxon>
        <taxon>Papilionoideae</taxon>
        <taxon>50 kb inversion clade</taxon>
        <taxon>NPAAA clade</taxon>
        <taxon>Hologalegina</taxon>
        <taxon>IRL clade</taxon>
        <taxon>Trifolieae</taxon>
        <taxon>Trifolium</taxon>
    </lineage>
</organism>
<protein>
    <submittedName>
        <fullName evidence="1">Uncharacterized protein</fullName>
    </submittedName>
</protein>
<evidence type="ECO:0000313" key="2">
    <source>
        <dbReference type="Proteomes" id="UP000265520"/>
    </source>
</evidence>
<name>A0A392PZ13_9FABA</name>
<comment type="caution">
    <text evidence="1">The sequence shown here is derived from an EMBL/GenBank/DDBJ whole genome shotgun (WGS) entry which is preliminary data.</text>
</comment>
<keyword evidence="2" id="KW-1185">Reference proteome</keyword>
<evidence type="ECO:0000313" key="1">
    <source>
        <dbReference type="EMBL" id="MCI16215.1"/>
    </source>
</evidence>
<dbReference type="Proteomes" id="UP000265520">
    <property type="component" value="Unassembled WGS sequence"/>
</dbReference>
<proteinExistence type="predicted"/>
<accession>A0A392PZ13</accession>
<dbReference type="AlphaFoldDB" id="A0A392PZ13"/>
<feature type="non-terminal residue" evidence="1">
    <location>
        <position position="32"/>
    </location>
</feature>
<reference evidence="1 2" key="1">
    <citation type="journal article" date="2018" name="Front. Plant Sci.">
        <title>Red Clover (Trifolium pratense) and Zigzag Clover (T. medium) - A Picture of Genomic Similarities and Differences.</title>
        <authorList>
            <person name="Dluhosova J."/>
            <person name="Istvanek J."/>
            <person name="Nedelnik J."/>
            <person name="Repkova J."/>
        </authorList>
    </citation>
    <scope>NUCLEOTIDE SEQUENCE [LARGE SCALE GENOMIC DNA]</scope>
    <source>
        <strain evidence="2">cv. 10/8</strain>
        <tissue evidence="1">Leaf</tissue>
    </source>
</reference>
<sequence length="32" mass="3717">MMHGYSILHRVPVPGTYRVPVRVRRYAYGTSP</sequence>
<dbReference type="EMBL" id="LXQA010099901">
    <property type="protein sequence ID" value="MCI16215.1"/>
    <property type="molecule type" value="Genomic_DNA"/>
</dbReference>